<dbReference type="Proteomes" id="UP000198654">
    <property type="component" value="Unassembled WGS sequence"/>
</dbReference>
<dbReference type="AlphaFoldDB" id="A0A1G9RJA3"/>
<accession>A0A1G9RJA3</accession>
<evidence type="ECO:0000313" key="1">
    <source>
        <dbReference type="EMBL" id="SDM23140.1"/>
    </source>
</evidence>
<protein>
    <recommendedName>
        <fullName evidence="3">DUF945 domain-containing protein</fullName>
    </recommendedName>
</protein>
<proteinExistence type="predicted"/>
<keyword evidence="2" id="KW-1185">Reference proteome</keyword>
<sequence>MRKVWLAIAVVAVVVAGYLGAQAYSSHVFERELTATLKALRADGQWQVERDDIERGWFQSRGRLLVAPATDDNWRVALPYQASHGLLSTDVSGALQVYLKESSSAGERALFGDLLPSAEPRWTATFETLDRRVKARLDAAAFELARDSDRLAFGGAWFTLAGRVGDISLRGQVASMRLGAAQGEIVSGPLTIDSRYQFGSAGGFYHQRNELSLERLEYHGGQRPPITLIGLHYRDETRLAEQLRLDASVSLEKALVAGETLLSGSLDMSVDRLDGDAVRRVVAQLEAAGKKSGGDLSALDDAQRQALVERLEPALLGMLSDSPRLILEGLTLTSPMFGFDMRGHGELIFDGENVAALSVDELVIDGESEAWRRHLNGAFTLYGVPPLAAMQLGLPPDTDTLDVVIEAGEVSINGRPLPPLF</sequence>
<dbReference type="RefSeq" id="WP_089730759.1">
    <property type="nucleotide sequence ID" value="NZ_FNGI01000015.1"/>
</dbReference>
<dbReference type="STRING" id="119000.SAMN05661010_03706"/>
<name>A0A1G9RJA3_9GAMM</name>
<organism evidence="1 2">
    <name type="scientific">Modicisalibacter muralis</name>
    <dbReference type="NCBI Taxonomy" id="119000"/>
    <lineage>
        <taxon>Bacteria</taxon>
        <taxon>Pseudomonadati</taxon>
        <taxon>Pseudomonadota</taxon>
        <taxon>Gammaproteobacteria</taxon>
        <taxon>Oceanospirillales</taxon>
        <taxon>Halomonadaceae</taxon>
        <taxon>Modicisalibacter</taxon>
    </lineage>
</organism>
<evidence type="ECO:0008006" key="3">
    <source>
        <dbReference type="Google" id="ProtNLM"/>
    </source>
</evidence>
<reference evidence="1 2" key="1">
    <citation type="submission" date="2016-10" db="EMBL/GenBank/DDBJ databases">
        <authorList>
            <person name="de Groot N.N."/>
        </authorList>
    </citation>
    <scope>NUCLEOTIDE SEQUENCE [LARGE SCALE GENOMIC DNA]</scope>
    <source>
        <strain evidence="1 2">DSM 14789</strain>
    </source>
</reference>
<dbReference type="EMBL" id="FNGI01000015">
    <property type="protein sequence ID" value="SDM23140.1"/>
    <property type="molecule type" value="Genomic_DNA"/>
</dbReference>
<gene>
    <name evidence="1" type="ORF">SAMN05661010_03706</name>
</gene>
<dbReference type="Pfam" id="PF06097">
    <property type="entry name" value="DUF945"/>
    <property type="match status" value="1"/>
</dbReference>
<dbReference type="OrthoDB" id="5778696at2"/>
<dbReference type="InterPro" id="IPR010352">
    <property type="entry name" value="DUF945"/>
</dbReference>
<evidence type="ECO:0000313" key="2">
    <source>
        <dbReference type="Proteomes" id="UP000198654"/>
    </source>
</evidence>